<dbReference type="PROSITE" id="PS51747">
    <property type="entry name" value="CYT_DCMP_DEAMINASES_2"/>
    <property type="match status" value="1"/>
</dbReference>
<dbReference type="EC" id="3.5.4.33" evidence="8"/>
<evidence type="ECO:0000256" key="4">
    <source>
        <dbReference type="ARBA" id="ARBA00022723"/>
    </source>
</evidence>
<dbReference type="PANTHER" id="PTHR11079">
    <property type="entry name" value="CYTOSINE DEAMINASE FAMILY MEMBER"/>
    <property type="match status" value="1"/>
</dbReference>
<evidence type="ECO:0000256" key="2">
    <source>
        <dbReference type="ARBA" id="ARBA00011738"/>
    </source>
</evidence>
<keyword evidence="5 8" id="KW-0378">Hydrolase</keyword>
<dbReference type="CDD" id="cd01285">
    <property type="entry name" value="nucleoside_deaminase"/>
    <property type="match status" value="1"/>
</dbReference>
<keyword evidence="11" id="KW-1185">Reference proteome</keyword>
<comment type="caution">
    <text evidence="10">The sequence shown here is derived from an EMBL/GenBank/DDBJ whole genome shotgun (WGS) entry which is preliminary data.</text>
</comment>
<dbReference type="HAMAP" id="MF_00972">
    <property type="entry name" value="tRNA_aden_deaminase"/>
    <property type="match status" value="1"/>
</dbReference>
<sequence>MTTRRELEHRLAELCTPPQGHPTWEAFMRLAMVEAAKAEALGEVPVGAVLVAPDGAISGTGCNRTITDRDPTAHAEILALREAARTLGNHRVEDAVLVVTLEPCLMCVGAMVHARIRGVVFGAADPKTGAVVSRMRGLELDFHNHALWHTGGVLAEECSEQLSAFFRRRRAEQDRLKRKE</sequence>
<dbReference type="FunFam" id="3.40.140.10:FF:000005">
    <property type="entry name" value="tRNA-specific adenosine deaminase"/>
    <property type="match status" value="1"/>
</dbReference>
<evidence type="ECO:0000313" key="10">
    <source>
        <dbReference type="EMBL" id="GFM38333.1"/>
    </source>
</evidence>
<evidence type="ECO:0000256" key="8">
    <source>
        <dbReference type="HAMAP-Rule" id="MF_00972"/>
    </source>
</evidence>
<dbReference type="AlphaFoldDB" id="A0A7J0BXB4"/>
<proteinExistence type="inferred from homology"/>
<dbReference type="NCBIfam" id="NF008113">
    <property type="entry name" value="PRK10860.1"/>
    <property type="match status" value="1"/>
</dbReference>
<feature type="binding site" evidence="8">
    <location>
        <position position="74"/>
    </location>
    <ligand>
        <name>Zn(2+)</name>
        <dbReference type="ChEBI" id="CHEBI:29105"/>
        <note>catalytic</note>
    </ligand>
</feature>
<reference evidence="10 11" key="1">
    <citation type="submission" date="2020-05" db="EMBL/GenBank/DDBJ databases">
        <title>Draft genome sequence of Desulfovibrio psychrotolerans JS1T.</title>
        <authorList>
            <person name="Ueno A."/>
            <person name="Tamazawa S."/>
            <person name="Tamamura S."/>
            <person name="Murakami T."/>
            <person name="Kiyama T."/>
            <person name="Inomata H."/>
            <person name="Amano Y."/>
            <person name="Miyakawa K."/>
            <person name="Tamaki H."/>
            <person name="Naganuma T."/>
            <person name="Kaneko K."/>
        </authorList>
    </citation>
    <scope>NUCLEOTIDE SEQUENCE [LARGE SCALE GENOMIC DNA]</scope>
    <source>
        <strain evidence="10 11">JS1</strain>
    </source>
</reference>
<feature type="binding site" evidence="8">
    <location>
        <position position="104"/>
    </location>
    <ligand>
        <name>Zn(2+)</name>
        <dbReference type="ChEBI" id="CHEBI:29105"/>
        <note>catalytic</note>
    </ligand>
</feature>
<dbReference type="InterPro" id="IPR016192">
    <property type="entry name" value="APOBEC/CMP_deaminase_Zn-bd"/>
</dbReference>
<feature type="active site" description="Proton donor" evidence="8">
    <location>
        <position position="76"/>
    </location>
</feature>
<evidence type="ECO:0000256" key="3">
    <source>
        <dbReference type="ARBA" id="ARBA00022694"/>
    </source>
</evidence>
<dbReference type="Gene3D" id="3.40.140.10">
    <property type="entry name" value="Cytidine Deaminase, domain 2"/>
    <property type="match status" value="1"/>
</dbReference>
<dbReference type="GO" id="GO:0052717">
    <property type="term" value="F:tRNA-specific adenosine-34 deaminase activity"/>
    <property type="evidence" value="ECO:0007669"/>
    <property type="project" value="UniProtKB-UniRule"/>
</dbReference>
<dbReference type="GO" id="GO:0008270">
    <property type="term" value="F:zinc ion binding"/>
    <property type="evidence" value="ECO:0007669"/>
    <property type="project" value="UniProtKB-UniRule"/>
</dbReference>
<evidence type="ECO:0000256" key="1">
    <source>
        <dbReference type="ARBA" id="ARBA00010669"/>
    </source>
</evidence>
<comment type="subunit">
    <text evidence="2 8">Homodimer.</text>
</comment>
<accession>A0A7J0BXB4</accession>
<keyword evidence="4 8" id="KW-0479">Metal-binding</keyword>
<dbReference type="SUPFAM" id="SSF53927">
    <property type="entry name" value="Cytidine deaminase-like"/>
    <property type="match status" value="1"/>
</dbReference>
<dbReference type="InterPro" id="IPR002125">
    <property type="entry name" value="CMP_dCMP_dom"/>
</dbReference>
<evidence type="ECO:0000256" key="5">
    <source>
        <dbReference type="ARBA" id="ARBA00022801"/>
    </source>
</evidence>
<keyword evidence="3 8" id="KW-0819">tRNA processing</keyword>
<feature type="binding site" evidence="8">
    <location>
        <position position="107"/>
    </location>
    <ligand>
        <name>Zn(2+)</name>
        <dbReference type="ChEBI" id="CHEBI:29105"/>
        <note>catalytic</note>
    </ligand>
</feature>
<name>A0A7J0BXB4_9BACT</name>
<keyword evidence="6 8" id="KW-0862">Zinc</keyword>
<comment type="similarity">
    <text evidence="1">Belongs to the cytidine and deoxycytidylate deaminase family. ADAT2 subfamily.</text>
</comment>
<evidence type="ECO:0000256" key="6">
    <source>
        <dbReference type="ARBA" id="ARBA00022833"/>
    </source>
</evidence>
<evidence type="ECO:0000313" key="11">
    <source>
        <dbReference type="Proteomes" id="UP000503820"/>
    </source>
</evidence>
<gene>
    <name evidence="8 10" type="primary">tadA</name>
    <name evidence="10" type="ORF">DSM19430T_30170</name>
</gene>
<evidence type="ECO:0000259" key="9">
    <source>
        <dbReference type="PROSITE" id="PS51747"/>
    </source>
</evidence>
<dbReference type="InterPro" id="IPR028883">
    <property type="entry name" value="tRNA_aden_deaminase"/>
</dbReference>
<evidence type="ECO:0000256" key="7">
    <source>
        <dbReference type="ARBA" id="ARBA00048045"/>
    </source>
</evidence>
<feature type="domain" description="CMP/dCMP-type deaminase" evidence="9">
    <location>
        <begin position="22"/>
        <end position="134"/>
    </location>
</feature>
<protein>
    <recommendedName>
        <fullName evidence="8">tRNA-specific adenosine deaminase</fullName>
        <ecNumber evidence="8">3.5.4.33</ecNumber>
    </recommendedName>
</protein>
<comment type="cofactor">
    <cofactor evidence="8">
        <name>Zn(2+)</name>
        <dbReference type="ChEBI" id="CHEBI:29105"/>
    </cofactor>
    <text evidence="8">Binds 1 zinc ion per subunit.</text>
</comment>
<dbReference type="RefSeq" id="WP_174410947.1">
    <property type="nucleotide sequence ID" value="NZ_BLVP01000036.1"/>
</dbReference>
<comment type="function">
    <text evidence="8">Catalyzes the deamination of adenosine to inosine at the wobble position 34 of tRNA(Arg2).</text>
</comment>
<dbReference type="EMBL" id="BLVP01000036">
    <property type="protein sequence ID" value="GFM38333.1"/>
    <property type="molecule type" value="Genomic_DNA"/>
</dbReference>
<dbReference type="PROSITE" id="PS00903">
    <property type="entry name" value="CYT_DCMP_DEAMINASES_1"/>
    <property type="match status" value="1"/>
</dbReference>
<organism evidence="10 11">
    <name type="scientific">Desulfovibrio psychrotolerans</name>
    <dbReference type="NCBI Taxonomy" id="415242"/>
    <lineage>
        <taxon>Bacteria</taxon>
        <taxon>Pseudomonadati</taxon>
        <taxon>Thermodesulfobacteriota</taxon>
        <taxon>Desulfovibrionia</taxon>
        <taxon>Desulfovibrionales</taxon>
        <taxon>Desulfovibrionaceae</taxon>
        <taxon>Desulfovibrio</taxon>
    </lineage>
</organism>
<dbReference type="Pfam" id="PF00383">
    <property type="entry name" value="dCMP_cyt_deam_1"/>
    <property type="match status" value="1"/>
</dbReference>
<dbReference type="Proteomes" id="UP000503820">
    <property type="component" value="Unassembled WGS sequence"/>
</dbReference>
<dbReference type="GO" id="GO:0002100">
    <property type="term" value="P:tRNA wobble adenosine to inosine editing"/>
    <property type="evidence" value="ECO:0007669"/>
    <property type="project" value="UniProtKB-UniRule"/>
</dbReference>
<comment type="catalytic activity">
    <reaction evidence="7 8">
        <text>adenosine(34) in tRNA + H2O + H(+) = inosine(34) in tRNA + NH4(+)</text>
        <dbReference type="Rhea" id="RHEA:43168"/>
        <dbReference type="Rhea" id="RHEA-COMP:10373"/>
        <dbReference type="Rhea" id="RHEA-COMP:10374"/>
        <dbReference type="ChEBI" id="CHEBI:15377"/>
        <dbReference type="ChEBI" id="CHEBI:15378"/>
        <dbReference type="ChEBI" id="CHEBI:28938"/>
        <dbReference type="ChEBI" id="CHEBI:74411"/>
        <dbReference type="ChEBI" id="CHEBI:82852"/>
        <dbReference type="EC" id="3.5.4.33"/>
    </reaction>
</comment>
<dbReference type="PANTHER" id="PTHR11079:SF202">
    <property type="entry name" value="TRNA-SPECIFIC ADENOSINE DEAMINASE"/>
    <property type="match status" value="1"/>
</dbReference>
<dbReference type="InterPro" id="IPR016193">
    <property type="entry name" value="Cytidine_deaminase-like"/>
</dbReference>